<gene>
    <name evidence="1" type="ORF">SE18_14895</name>
</gene>
<comment type="caution">
    <text evidence="1">The sequence shown here is derived from an EMBL/GenBank/DDBJ whole genome shotgun (WGS) entry which is preliminary data.</text>
</comment>
<dbReference type="AlphaFoldDB" id="A0A0P6XQD2"/>
<keyword evidence="2" id="KW-1185">Reference proteome</keyword>
<evidence type="ECO:0000313" key="1">
    <source>
        <dbReference type="EMBL" id="KPL86143.1"/>
    </source>
</evidence>
<dbReference type="Proteomes" id="UP000050277">
    <property type="component" value="Unassembled WGS sequence"/>
</dbReference>
<protein>
    <submittedName>
        <fullName evidence="1">Uncharacterized protein</fullName>
    </submittedName>
</protein>
<dbReference type="EMBL" id="LGKP01000022">
    <property type="protein sequence ID" value="KPL86143.1"/>
    <property type="molecule type" value="Genomic_DNA"/>
</dbReference>
<organism evidence="1 2">
    <name type="scientific">Herpetosiphon geysericola</name>
    <dbReference type="NCBI Taxonomy" id="70996"/>
    <lineage>
        <taxon>Bacteria</taxon>
        <taxon>Bacillati</taxon>
        <taxon>Chloroflexota</taxon>
        <taxon>Chloroflexia</taxon>
        <taxon>Herpetosiphonales</taxon>
        <taxon>Herpetosiphonaceae</taxon>
        <taxon>Herpetosiphon</taxon>
    </lineage>
</organism>
<proteinExistence type="predicted"/>
<name>A0A0P6XQD2_9CHLR</name>
<reference evidence="1 2" key="1">
    <citation type="submission" date="2015-07" db="EMBL/GenBank/DDBJ databases">
        <title>Whole genome sequence of Herpetosiphon geysericola DSM 7119.</title>
        <authorList>
            <person name="Hemp J."/>
            <person name="Ward L.M."/>
            <person name="Pace L.A."/>
            <person name="Fischer W.W."/>
        </authorList>
    </citation>
    <scope>NUCLEOTIDE SEQUENCE [LARGE SCALE GENOMIC DNA]</scope>
    <source>
        <strain evidence="1 2">DSM 7119</strain>
    </source>
</reference>
<accession>A0A0P6XQD2</accession>
<evidence type="ECO:0000313" key="2">
    <source>
        <dbReference type="Proteomes" id="UP000050277"/>
    </source>
</evidence>
<sequence>MPYEEIIALAKWFDIILTLNDVESGALEPVADLQEMLAFLQYHQGLPSSNAQVPPEIQEQPQ</sequence>